<accession>A0ABZ1N1G9</accession>
<proteinExistence type="predicted"/>
<dbReference type="InterPro" id="IPR040999">
    <property type="entry name" value="Mak_N_cap"/>
</dbReference>
<keyword evidence="2" id="KW-0547">Nucleotide-binding</keyword>
<evidence type="ECO:0000256" key="4">
    <source>
        <dbReference type="ARBA" id="ARBA00022840"/>
    </source>
</evidence>
<dbReference type="EMBL" id="CP109527">
    <property type="protein sequence ID" value="WTY33792.1"/>
    <property type="molecule type" value="Genomic_DNA"/>
</dbReference>
<sequence>MAVIHQTTVTPSKRDLVAAWLPSRQWYRGTTPHIRKAGGFRLDDPAGEVGIEFLLFVDDSGADEVLYQVPLTYRGAPLPGGDAALVGTAEHGVLGRRWIYDGTRDPVAIGVVVDLLTGRTRAQAQSVSDAPDPTVVVTQPEHRSIEGDVGIGLDDITHTDVPIGSAVVRFHRSPAAVRLGAAGSVAVPSALGPVVELITVLTD</sequence>
<dbReference type="RefSeq" id="WP_405146051.1">
    <property type="nucleotide sequence ID" value="NZ_CP109527.1"/>
</dbReference>
<keyword evidence="4" id="KW-0067">ATP-binding</keyword>
<feature type="domain" description="Maltokinase N-terminal cap" evidence="5">
    <location>
        <begin position="20"/>
        <end position="105"/>
    </location>
</feature>
<evidence type="ECO:0000256" key="3">
    <source>
        <dbReference type="ARBA" id="ARBA00022777"/>
    </source>
</evidence>
<evidence type="ECO:0000256" key="2">
    <source>
        <dbReference type="ARBA" id="ARBA00022741"/>
    </source>
</evidence>
<protein>
    <submittedName>
        <fullName evidence="6">1,4-alpha-glucan branching protein</fullName>
    </submittedName>
</protein>
<organism evidence="6 7">
    <name type="scientific">Nocardia salmonicida</name>
    <dbReference type="NCBI Taxonomy" id="53431"/>
    <lineage>
        <taxon>Bacteria</taxon>
        <taxon>Bacillati</taxon>
        <taxon>Actinomycetota</taxon>
        <taxon>Actinomycetes</taxon>
        <taxon>Mycobacteriales</taxon>
        <taxon>Nocardiaceae</taxon>
        <taxon>Nocardia</taxon>
    </lineage>
</organism>
<evidence type="ECO:0000313" key="6">
    <source>
        <dbReference type="EMBL" id="WTY33792.1"/>
    </source>
</evidence>
<evidence type="ECO:0000313" key="7">
    <source>
        <dbReference type="Proteomes" id="UP001621418"/>
    </source>
</evidence>
<keyword evidence="3" id="KW-0418">Kinase</keyword>
<evidence type="ECO:0000256" key="1">
    <source>
        <dbReference type="ARBA" id="ARBA00022679"/>
    </source>
</evidence>
<gene>
    <name evidence="6" type="ORF">OG308_20905</name>
</gene>
<dbReference type="Proteomes" id="UP001621418">
    <property type="component" value="Chromosome"/>
</dbReference>
<reference evidence="6 7" key="1">
    <citation type="submission" date="2022-10" db="EMBL/GenBank/DDBJ databases">
        <title>The complete genomes of actinobacterial strains from the NBC collection.</title>
        <authorList>
            <person name="Joergensen T.S."/>
            <person name="Alvarez Arevalo M."/>
            <person name="Sterndorff E.B."/>
            <person name="Faurdal D."/>
            <person name="Vuksanovic O."/>
            <person name="Mourched A.-S."/>
            <person name="Charusanti P."/>
            <person name="Shaw S."/>
            <person name="Blin K."/>
            <person name="Weber T."/>
        </authorList>
    </citation>
    <scope>NUCLEOTIDE SEQUENCE [LARGE SCALE GENOMIC DNA]</scope>
    <source>
        <strain evidence="6 7">NBC_01413</strain>
    </source>
</reference>
<evidence type="ECO:0000259" key="5">
    <source>
        <dbReference type="Pfam" id="PF18085"/>
    </source>
</evidence>
<keyword evidence="1" id="KW-0808">Transferase</keyword>
<keyword evidence="7" id="KW-1185">Reference proteome</keyword>
<name>A0ABZ1N1G9_9NOCA</name>
<dbReference type="Pfam" id="PF18085">
    <property type="entry name" value="Mak_N_cap"/>
    <property type="match status" value="1"/>
</dbReference>